<organism evidence="15 16">
    <name type="scientific">Chloebia gouldiae</name>
    <name type="common">Gouldian finch</name>
    <name type="synonym">Erythrura gouldiae</name>
    <dbReference type="NCBI Taxonomy" id="44316"/>
    <lineage>
        <taxon>Eukaryota</taxon>
        <taxon>Metazoa</taxon>
        <taxon>Chordata</taxon>
        <taxon>Craniata</taxon>
        <taxon>Vertebrata</taxon>
        <taxon>Euteleostomi</taxon>
        <taxon>Archelosauria</taxon>
        <taxon>Archosauria</taxon>
        <taxon>Dinosauria</taxon>
        <taxon>Saurischia</taxon>
        <taxon>Theropoda</taxon>
        <taxon>Coelurosauria</taxon>
        <taxon>Aves</taxon>
        <taxon>Neognathae</taxon>
        <taxon>Neoaves</taxon>
        <taxon>Telluraves</taxon>
        <taxon>Australaves</taxon>
        <taxon>Passeriformes</taxon>
        <taxon>Passeroidea</taxon>
        <taxon>Passeridae</taxon>
        <taxon>Chloebia</taxon>
    </lineage>
</organism>
<sequence>MRRSVFFAVWLGLVLSLLKEGTPVGTPSNTEALPSSTPAEGVTDDVTATDAREVTTSEPTEAPTGTPSNTAAVPSSTPAGNGTENGTNPDPPHITTSKDSRDELTGNDTGNETGPDPPEVTTSEPTEGVTDDVTATDPPEVTTSEPTEISTVNGTATRPTDMPPSVPPADFCHGDPCGNSSATCISLQRNYTCVCQYGFYYNNNGCYKGEVYPATIEVRASYSDNLQNVNSTEYQYLFDNVSAFFKKAFENLTDYKETVIVKIQPSNESRSSGSLKVTVTNLFTWNSAVNADTVRSAVQRAIQNNNQSFVSSYEVAKHCGIYPCDPKTTVCVEGEQFPDCKCKLDLEKKEGDIYSCSDSKLILIIVGTVFGAIILSLVIAISVISVRAKNKQNPEKRSLMKSGYSDMNTSDDRPSMFPRVQTTSGHANPGYQPNNPYEMRSTNRDHFSERDYDDLKDGQPAQHWVRAKSFTTSHQCSYFSRRDNNVLNRRFSQDFLEDSCLKEIMKEIMDNFEIRGKFLLEDGPGTMCDAEKHQYPELHLDLCSLNLNYSFGQMKAVFHKNPACFTLLY</sequence>
<evidence type="ECO:0000313" key="16">
    <source>
        <dbReference type="Proteomes" id="UP000276834"/>
    </source>
</evidence>
<feature type="compositionally biased region" description="Polar residues" evidence="10">
    <location>
        <begin position="25"/>
        <end position="38"/>
    </location>
</feature>
<keyword evidence="16" id="KW-1185">Reference proteome</keyword>
<name>A0A3L8SN61_CHLGU</name>
<dbReference type="InterPro" id="IPR036364">
    <property type="entry name" value="SEA_dom_sf"/>
</dbReference>
<keyword evidence="5" id="KW-0677">Repeat</keyword>
<feature type="compositionally biased region" description="Polar residues" evidence="10">
    <location>
        <begin position="56"/>
        <end position="88"/>
    </location>
</feature>
<evidence type="ECO:0008006" key="17">
    <source>
        <dbReference type="Google" id="ProtNLM"/>
    </source>
</evidence>
<evidence type="ECO:0000256" key="6">
    <source>
        <dbReference type="ARBA" id="ARBA00023136"/>
    </source>
</evidence>
<keyword evidence="11" id="KW-1133">Transmembrane helix</keyword>
<dbReference type="InterPro" id="IPR000742">
    <property type="entry name" value="EGF"/>
</dbReference>
<feature type="region of interest" description="Disordered" evidence="10">
    <location>
        <begin position="392"/>
        <end position="442"/>
    </location>
</feature>
<evidence type="ECO:0000256" key="2">
    <source>
        <dbReference type="ARBA" id="ARBA00022475"/>
    </source>
</evidence>
<dbReference type="PROSITE" id="PS50026">
    <property type="entry name" value="EGF_3"/>
    <property type="match status" value="1"/>
</dbReference>
<evidence type="ECO:0000256" key="1">
    <source>
        <dbReference type="ARBA" id="ARBA00004236"/>
    </source>
</evidence>
<feature type="transmembrane region" description="Helical" evidence="11">
    <location>
        <begin position="361"/>
        <end position="386"/>
    </location>
</feature>
<feature type="compositionally biased region" description="Polar residues" evidence="10">
    <location>
        <begin position="141"/>
        <end position="158"/>
    </location>
</feature>
<evidence type="ECO:0000313" key="15">
    <source>
        <dbReference type="EMBL" id="RLW04843.1"/>
    </source>
</evidence>
<keyword evidence="7" id="KW-1015">Disulfide bond</keyword>
<accession>A0A3L8SN61</accession>
<evidence type="ECO:0000256" key="4">
    <source>
        <dbReference type="ARBA" id="ARBA00022729"/>
    </source>
</evidence>
<keyword evidence="2" id="KW-1003">Cell membrane</keyword>
<evidence type="ECO:0000256" key="3">
    <source>
        <dbReference type="ARBA" id="ARBA00022536"/>
    </source>
</evidence>
<feature type="signal peptide" evidence="12">
    <location>
        <begin position="1"/>
        <end position="21"/>
    </location>
</feature>
<proteinExistence type="predicted"/>
<evidence type="ECO:0000256" key="8">
    <source>
        <dbReference type="ARBA" id="ARBA00023180"/>
    </source>
</evidence>
<dbReference type="AlphaFoldDB" id="A0A3L8SN61"/>
<dbReference type="PANTHER" id="PTHR24037">
    <property type="entry name" value="HEART DEVELOPMENT PROTEIN WITH EGF-LIKE DOMAINS 1"/>
    <property type="match status" value="1"/>
</dbReference>
<feature type="domain" description="EGF-like" evidence="14">
    <location>
        <begin position="168"/>
        <end position="205"/>
    </location>
</feature>
<feature type="chain" id="PRO_5018029994" description="SEA domain-containing protein" evidence="12">
    <location>
        <begin position="22"/>
        <end position="569"/>
    </location>
</feature>
<evidence type="ECO:0000256" key="5">
    <source>
        <dbReference type="ARBA" id="ARBA00022737"/>
    </source>
</evidence>
<dbReference type="Proteomes" id="UP000276834">
    <property type="component" value="Unassembled WGS sequence"/>
</dbReference>
<dbReference type="Pfam" id="PF01390">
    <property type="entry name" value="SEA"/>
    <property type="match status" value="1"/>
</dbReference>
<protein>
    <recommendedName>
        <fullName evidence="17">SEA domain-containing protein</fullName>
    </recommendedName>
</protein>
<comment type="caution">
    <text evidence="9">Lacks conserved residue(s) required for the propagation of feature annotation.</text>
</comment>
<feature type="domain" description="SEA" evidence="13">
    <location>
        <begin position="208"/>
        <end position="326"/>
    </location>
</feature>
<keyword evidence="8" id="KW-0325">Glycoprotein</keyword>
<evidence type="ECO:0000256" key="10">
    <source>
        <dbReference type="SAM" id="MobiDB-lite"/>
    </source>
</evidence>
<reference evidence="15 16" key="1">
    <citation type="journal article" date="2018" name="Proc. R. Soc. B">
        <title>A non-coding region near Follistatin controls head colour polymorphism in the Gouldian finch.</title>
        <authorList>
            <person name="Toomey M.B."/>
            <person name="Marques C.I."/>
            <person name="Andrade P."/>
            <person name="Araujo P.M."/>
            <person name="Sabatino S."/>
            <person name="Gazda M.A."/>
            <person name="Afonso S."/>
            <person name="Lopes R.J."/>
            <person name="Corbo J.C."/>
            <person name="Carneiro M."/>
        </authorList>
    </citation>
    <scope>NUCLEOTIDE SEQUENCE [LARGE SCALE GENOMIC DNA]</scope>
    <source>
        <strain evidence="15">Red01</strain>
        <tissue evidence="15">Muscle</tissue>
    </source>
</reference>
<comment type="subcellular location">
    <subcellularLocation>
        <location evidence="1">Cell membrane</location>
    </subcellularLocation>
</comment>
<dbReference type="SUPFAM" id="SSF82671">
    <property type="entry name" value="SEA domain"/>
    <property type="match status" value="1"/>
</dbReference>
<dbReference type="GO" id="GO:0005886">
    <property type="term" value="C:plasma membrane"/>
    <property type="evidence" value="ECO:0007669"/>
    <property type="project" value="UniProtKB-SubCell"/>
</dbReference>
<evidence type="ECO:0000259" key="14">
    <source>
        <dbReference type="PROSITE" id="PS50026"/>
    </source>
</evidence>
<dbReference type="InterPro" id="IPR000082">
    <property type="entry name" value="SEA_dom"/>
</dbReference>
<dbReference type="PROSITE" id="PS50024">
    <property type="entry name" value="SEA"/>
    <property type="match status" value="1"/>
</dbReference>
<feature type="compositionally biased region" description="Polar residues" evidence="10">
    <location>
        <begin position="420"/>
        <end position="435"/>
    </location>
</feature>
<evidence type="ECO:0000259" key="13">
    <source>
        <dbReference type="PROSITE" id="PS50024"/>
    </source>
</evidence>
<feature type="region of interest" description="Disordered" evidence="10">
    <location>
        <begin position="20"/>
        <end position="167"/>
    </location>
</feature>
<gene>
    <name evidence="15" type="ORF">DV515_00005643</name>
</gene>
<evidence type="ECO:0000256" key="9">
    <source>
        <dbReference type="PROSITE-ProRule" id="PRU00076"/>
    </source>
</evidence>
<dbReference type="STRING" id="44316.ENSEGOP00005007242"/>
<keyword evidence="4 12" id="KW-0732">Signal</keyword>
<dbReference type="PANTHER" id="PTHR24037:SF10">
    <property type="entry name" value="MUCIN-13"/>
    <property type="match status" value="1"/>
</dbReference>
<evidence type="ECO:0000256" key="11">
    <source>
        <dbReference type="SAM" id="Phobius"/>
    </source>
</evidence>
<evidence type="ECO:0000256" key="12">
    <source>
        <dbReference type="SAM" id="SignalP"/>
    </source>
</evidence>
<keyword evidence="6 11" id="KW-0472">Membrane</keyword>
<keyword evidence="3 9" id="KW-0245">EGF-like domain</keyword>
<evidence type="ECO:0000256" key="7">
    <source>
        <dbReference type="ARBA" id="ARBA00023157"/>
    </source>
</evidence>
<comment type="caution">
    <text evidence="15">The sequence shown here is derived from an EMBL/GenBank/DDBJ whole genome shotgun (WGS) entry which is preliminary data.</text>
</comment>
<dbReference type="EMBL" id="QUSF01000012">
    <property type="protein sequence ID" value="RLW04843.1"/>
    <property type="molecule type" value="Genomic_DNA"/>
</dbReference>
<dbReference type="OrthoDB" id="8938333at2759"/>
<keyword evidence="11" id="KW-0812">Transmembrane</keyword>